<reference evidence="2" key="1">
    <citation type="journal article" date="2021" name="Front. Microbiol.">
        <title>Comprehensive Comparative Genomics and Phenotyping of Methylobacterium Species.</title>
        <authorList>
            <person name="Alessa O."/>
            <person name="Ogura Y."/>
            <person name="Fujitani Y."/>
            <person name="Takami H."/>
            <person name="Hayashi T."/>
            <person name="Sahin N."/>
            <person name="Tani A."/>
        </authorList>
    </citation>
    <scope>NUCLEOTIDE SEQUENCE</scope>
    <source>
        <strain evidence="2">DSM 19015</strain>
    </source>
</reference>
<proteinExistence type="predicted"/>
<comment type="caution">
    <text evidence="2">The sequence shown here is derived from an EMBL/GenBank/DDBJ whole genome shotgun (WGS) entry which is preliminary data.</text>
</comment>
<feature type="chain" id="PRO_5045040684" description="Porin" evidence="1">
    <location>
        <begin position="26"/>
        <end position="327"/>
    </location>
</feature>
<evidence type="ECO:0000256" key="1">
    <source>
        <dbReference type="SAM" id="SignalP"/>
    </source>
</evidence>
<name>A0ABQ4RW71_9HYPH</name>
<evidence type="ECO:0000313" key="2">
    <source>
        <dbReference type="EMBL" id="GJD94217.1"/>
    </source>
</evidence>
<evidence type="ECO:0000313" key="3">
    <source>
        <dbReference type="Proteomes" id="UP001055125"/>
    </source>
</evidence>
<gene>
    <name evidence="2" type="ORF">OCOJLMKI_1419</name>
</gene>
<feature type="signal peptide" evidence="1">
    <location>
        <begin position="1"/>
        <end position="25"/>
    </location>
</feature>
<dbReference type="Pfam" id="PF09694">
    <property type="entry name" value="Gcw_chp"/>
    <property type="match status" value="1"/>
</dbReference>
<dbReference type="Proteomes" id="UP001055125">
    <property type="component" value="Unassembled WGS sequence"/>
</dbReference>
<protein>
    <recommendedName>
        <fullName evidence="4">Porin</fullName>
    </recommendedName>
</protein>
<reference evidence="2" key="2">
    <citation type="submission" date="2021-08" db="EMBL/GenBank/DDBJ databases">
        <authorList>
            <person name="Tani A."/>
            <person name="Ola A."/>
            <person name="Ogura Y."/>
            <person name="Katsura K."/>
            <person name="Hayashi T."/>
        </authorList>
    </citation>
    <scope>NUCLEOTIDE SEQUENCE</scope>
    <source>
        <strain evidence="2">DSM 19015</strain>
    </source>
</reference>
<evidence type="ECO:0008006" key="4">
    <source>
        <dbReference type="Google" id="ProtNLM"/>
    </source>
</evidence>
<dbReference type="RefSeq" id="WP_238243405.1">
    <property type="nucleotide sequence ID" value="NZ_BPQP01000020.1"/>
</dbReference>
<accession>A0ABQ4RW71</accession>
<keyword evidence="1" id="KW-0732">Signal</keyword>
<dbReference type="InterPro" id="IPR010239">
    <property type="entry name" value="CHP02001"/>
</dbReference>
<sequence length="327" mass="35692">MASVWKSAVAALCGLTAGVAAQVQAADLAAPKVLPVEARAPDPLIGFSFGSRYQSDYNFRGISQSNLQGSYQTFFEAQFFNNFAYAGFATYQTRLPTRGDMEFDLVAGIRPTFGKFTFDLGILYYFYPREQRLFLADGVTPFTQANTDYYEAAFKGVYAATDALTLGANVFYSPSFLGTKAESTYVSGTAAYTLPATLFPWLPEAYAGGFSLSSEVGYFFLGAARSSAYTAFDQSIGRFASFDLPSYLYGNVGLSYTYKNIVLDVRFHDTDLTRRQCAVITGDFRQLTNGGFSKWCGDAIIGSITFQTSTASPGIYAEPGGLMNLFR</sequence>
<organism evidence="2 3">
    <name type="scientific">Methylobacterium iners</name>
    <dbReference type="NCBI Taxonomy" id="418707"/>
    <lineage>
        <taxon>Bacteria</taxon>
        <taxon>Pseudomonadati</taxon>
        <taxon>Pseudomonadota</taxon>
        <taxon>Alphaproteobacteria</taxon>
        <taxon>Hyphomicrobiales</taxon>
        <taxon>Methylobacteriaceae</taxon>
        <taxon>Methylobacterium</taxon>
    </lineage>
</organism>
<dbReference type="EMBL" id="BPQP01000020">
    <property type="protein sequence ID" value="GJD94217.1"/>
    <property type="molecule type" value="Genomic_DNA"/>
</dbReference>
<keyword evidence="3" id="KW-1185">Reference proteome</keyword>